<dbReference type="STRING" id="1408416.GCA_000702765_00322"/>
<gene>
    <name evidence="2" type="ORF">NCTC10172_00885</name>
</gene>
<dbReference type="Pfam" id="PF01381">
    <property type="entry name" value="HTH_3"/>
    <property type="match status" value="1"/>
</dbReference>
<dbReference type="PROSITE" id="PS50943">
    <property type="entry name" value="HTH_CROC1"/>
    <property type="match status" value="1"/>
</dbReference>
<feature type="domain" description="HTH cro/C1-type" evidence="1">
    <location>
        <begin position="29"/>
        <end position="82"/>
    </location>
</feature>
<dbReference type="Gene3D" id="1.25.40.10">
    <property type="entry name" value="Tetratricopeptide repeat domain"/>
    <property type="match status" value="1"/>
</dbReference>
<accession>A0A449BK84</accession>
<evidence type="ECO:0000259" key="1">
    <source>
        <dbReference type="PROSITE" id="PS50943"/>
    </source>
</evidence>
<dbReference type="AlphaFoldDB" id="A0A449BK84"/>
<evidence type="ECO:0000313" key="3">
    <source>
        <dbReference type="Proteomes" id="UP000290909"/>
    </source>
</evidence>
<name>A0A449BK84_9MOLU</name>
<dbReference type="Proteomes" id="UP000290909">
    <property type="component" value="Chromosome"/>
</dbReference>
<evidence type="ECO:0000313" key="2">
    <source>
        <dbReference type="EMBL" id="VEU82859.1"/>
    </source>
</evidence>
<reference evidence="2 3" key="1">
    <citation type="submission" date="2019-01" db="EMBL/GenBank/DDBJ databases">
        <authorList>
            <consortium name="Pathogen Informatics"/>
        </authorList>
    </citation>
    <scope>NUCLEOTIDE SEQUENCE [LARGE SCALE GENOMIC DNA]</scope>
    <source>
        <strain evidence="2 3">NCTC10172</strain>
    </source>
</reference>
<dbReference type="GO" id="GO:0003677">
    <property type="term" value="F:DNA binding"/>
    <property type="evidence" value="ECO:0007669"/>
    <property type="project" value="InterPro"/>
</dbReference>
<sequence>MYIYLKSIKHQINMRKHEPLYRNEIGSILKNLRKQHHLTLEEGAEGICSVSYLSKVENNMIIPNSRYLDLFKEKYKIDFSSQKNNINFNEVIHLFLEKDKVKFFEFNNHLDYQSILNNYLGYILLNQLSEANQLFEEVTHYIKNYDQDELALYLYGTSILLKEEGRLKDAFNVLTLMNEKVSHKELNLLIDKEKLILSFFTNDHGYILLHYDVVINRLVNLGLYEDVNEMKFLHLNYLMQFMRLDEFLEELAEASYLKHYEKTYLKAKINYLNQRYEDSYKLIIGKERLNQAFYLLSLQIMNKLKYKENIFELINHPYEKLNKNEELAIKYLKYKFLNQKEEQLSFIREQILKQNDFPDTQDLLNFWYEEGMENLRKNNYYKEASSLSDLIFKKYKNLRIYIDWLYILVW</sequence>
<organism evidence="2 3">
    <name type="scientific">Acholeplasma hippikon</name>
    <dbReference type="NCBI Taxonomy" id="264636"/>
    <lineage>
        <taxon>Bacteria</taxon>
        <taxon>Bacillati</taxon>
        <taxon>Mycoplasmatota</taxon>
        <taxon>Mollicutes</taxon>
        <taxon>Acholeplasmatales</taxon>
        <taxon>Acholeplasmataceae</taxon>
        <taxon>Acholeplasma</taxon>
    </lineage>
</organism>
<dbReference type="SUPFAM" id="SSF47413">
    <property type="entry name" value="lambda repressor-like DNA-binding domains"/>
    <property type="match status" value="1"/>
</dbReference>
<protein>
    <recommendedName>
        <fullName evidence="1">HTH cro/C1-type domain-containing protein</fullName>
    </recommendedName>
</protein>
<dbReference type="CDD" id="cd00093">
    <property type="entry name" value="HTH_XRE"/>
    <property type="match status" value="1"/>
</dbReference>
<proteinExistence type="predicted"/>
<dbReference type="InterPro" id="IPR001387">
    <property type="entry name" value="Cro/C1-type_HTH"/>
</dbReference>
<dbReference type="KEGG" id="ahk:NCTC10172_00885"/>
<dbReference type="InterPro" id="IPR011990">
    <property type="entry name" value="TPR-like_helical_dom_sf"/>
</dbReference>
<dbReference type="EMBL" id="LR215050">
    <property type="protein sequence ID" value="VEU82859.1"/>
    <property type="molecule type" value="Genomic_DNA"/>
</dbReference>
<dbReference type="InterPro" id="IPR010982">
    <property type="entry name" value="Lambda_DNA-bd_dom_sf"/>
</dbReference>
<keyword evidence="3" id="KW-1185">Reference proteome</keyword>